<dbReference type="SMART" id="SM01301">
    <property type="entry name" value="PTPlike_phytase"/>
    <property type="match status" value="1"/>
</dbReference>
<dbReference type="Proteomes" id="UP000809910">
    <property type="component" value="Unassembled WGS sequence"/>
</dbReference>
<feature type="signal peptide" evidence="1">
    <location>
        <begin position="1"/>
        <end position="21"/>
    </location>
</feature>
<dbReference type="Gene3D" id="3.90.190.10">
    <property type="entry name" value="Protein tyrosine phosphatase superfamily"/>
    <property type="match status" value="1"/>
</dbReference>
<dbReference type="Pfam" id="PF14566">
    <property type="entry name" value="PTPlike_phytase"/>
    <property type="match status" value="1"/>
</dbReference>
<protein>
    <recommendedName>
        <fullName evidence="2">Tyrosine specific protein phosphatases domain-containing protein</fullName>
    </recommendedName>
</protein>
<dbReference type="InterPro" id="IPR029021">
    <property type="entry name" value="Prot-tyrosine_phosphatase-like"/>
</dbReference>
<evidence type="ECO:0000313" key="4">
    <source>
        <dbReference type="Proteomes" id="UP000809910"/>
    </source>
</evidence>
<dbReference type="PROSITE" id="PS51257">
    <property type="entry name" value="PROKAR_LIPOPROTEIN"/>
    <property type="match status" value="1"/>
</dbReference>
<dbReference type="RefSeq" id="WP_203112116.1">
    <property type="nucleotide sequence ID" value="NZ_JADOBG010000022.1"/>
</dbReference>
<evidence type="ECO:0000313" key="3">
    <source>
        <dbReference type="EMBL" id="MBL7526863.1"/>
    </source>
</evidence>
<reference evidence="3 4" key="1">
    <citation type="submission" date="2020-12" db="EMBL/GenBank/DDBJ databases">
        <title>WGS of Legionella: environmental sample.</title>
        <authorList>
            <person name="Cristino S."/>
            <person name="Girolamini L."/>
            <person name="Salaris S."/>
            <person name="Pascale M.R."/>
            <person name="Mazzotta M."/>
            <person name="Orsini M."/>
            <person name="Grottola A."/>
        </authorList>
    </citation>
    <scope>NUCLEOTIDE SEQUENCE [LARGE SCALE GENOMIC DNA]</scope>
    <source>
        <strain evidence="3 4">30cs62</strain>
    </source>
</reference>
<dbReference type="PROSITE" id="PS50056">
    <property type="entry name" value="TYR_PHOSPHATASE_2"/>
    <property type="match status" value="1"/>
</dbReference>
<evidence type="ECO:0000256" key="1">
    <source>
        <dbReference type="SAM" id="SignalP"/>
    </source>
</evidence>
<evidence type="ECO:0000259" key="2">
    <source>
        <dbReference type="PROSITE" id="PS50056"/>
    </source>
</evidence>
<feature type="domain" description="Tyrosine specific protein phosphatases" evidence="2">
    <location>
        <begin position="223"/>
        <end position="287"/>
    </location>
</feature>
<name>A0ABS1WBX6_9GAMM</name>
<sequence>MKKINISLFLTFALLSACLYAEVSDRITVNPSKNPELPSGAFWIDNHWRKNPQTTQAEPFHWRSTTANLSNNNENKPELNLKGLSHLYISGSANPTEANLMWLKKKYGAKHQIFIIDLRQETHLFINGLPISIFYKKDQINWGKSLIEINKSEQNWVKYLSNKNTIQINNLGRPISGIKVPTNPVLVSIKNIHTEKEVSHLSGIEYFRIPVPDYHPPSPEQVDHYLTLFKQLPANTWLHYHCAAGKGRTTTFMVMHDILANGTQVSLRDIIVRQTRLGGINLFETSKSLSTQPWKNEYHKARIDFIKLFYTFVHKGIYPNQSFTQWINNQPDGPYKSILSTPAYP</sequence>
<dbReference type="Gene3D" id="3.30.70.1690">
    <property type="match status" value="1"/>
</dbReference>
<gene>
    <name evidence="3" type="ORF">I5282_09800</name>
</gene>
<dbReference type="InterPro" id="IPR000387">
    <property type="entry name" value="Tyr_Pase_dom"/>
</dbReference>
<accession>A0ABS1WBX6</accession>
<dbReference type="SUPFAM" id="SSF52799">
    <property type="entry name" value="(Phosphotyrosine protein) phosphatases II"/>
    <property type="match status" value="1"/>
</dbReference>
<keyword evidence="1" id="KW-0732">Signal</keyword>
<organism evidence="3 4">
    <name type="scientific">Legionella bononiensis</name>
    <dbReference type="NCBI Taxonomy" id="2793102"/>
    <lineage>
        <taxon>Bacteria</taxon>
        <taxon>Pseudomonadati</taxon>
        <taxon>Pseudomonadota</taxon>
        <taxon>Gammaproteobacteria</taxon>
        <taxon>Legionellales</taxon>
        <taxon>Legionellaceae</taxon>
        <taxon>Legionella</taxon>
    </lineage>
</organism>
<dbReference type="EMBL" id="JADWVN010000018">
    <property type="protein sequence ID" value="MBL7526863.1"/>
    <property type="molecule type" value="Genomic_DNA"/>
</dbReference>
<keyword evidence="4" id="KW-1185">Reference proteome</keyword>
<proteinExistence type="predicted"/>
<feature type="chain" id="PRO_5045912827" description="Tyrosine specific protein phosphatases domain-containing protein" evidence="1">
    <location>
        <begin position="22"/>
        <end position="345"/>
    </location>
</feature>
<comment type="caution">
    <text evidence="3">The sequence shown here is derived from an EMBL/GenBank/DDBJ whole genome shotgun (WGS) entry which is preliminary data.</text>
</comment>